<proteinExistence type="predicted"/>
<reference evidence="2" key="1">
    <citation type="submission" date="2025-08" db="UniProtKB">
        <authorList>
            <consortium name="RefSeq"/>
        </authorList>
    </citation>
    <scope>IDENTIFICATION</scope>
    <source>
        <tissue evidence="2">Whole larval tissue</tissue>
    </source>
</reference>
<dbReference type="InterPro" id="IPR032063">
    <property type="entry name" value="MavL-like"/>
</dbReference>
<dbReference type="RefSeq" id="XP_050554348.1">
    <property type="nucleotide sequence ID" value="XM_050698391.1"/>
</dbReference>
<dbReference type="Proteomes" id="UP000829999">
    <property type="component" value="Chromosome 14"/>
</dbReference>
<evidence type="ECO:0000313" key="2">
    <source>
        <dbReference type="RefSeq" id="XP_050554348.1"/>
    </source>
</evidence>
<protein>
    <submittedName>
        <fullName evidence="2">Uncharacterized protein LOC118279305 isoform X1</fullName>
    </submittedName>
</protein>
<dbReference type="AlphaFoldDB" id="A0A9R0DWB7"/>
<sequence>MSKQMFVECLCRSALVIHRNLIKLKQSRRISSVYKVPASANLSVHVVITRSYKACAKRQKMDITRNFQSYAWCKPDWCYPSMSKETNELLRQCADLPPVQLCDDVEELINKSKAFPIPFPIQTVRLEKLKARRSIDKLKKNIVSTYPLIHERVLLLITHFLIYKREYGSSIEKELYKDMSVPQFIDRLLKKRAVNFMGAADSYLLLSGEKGSLMDGLSPKELKNIRSSLLRTSSSDGWESVGTMNQKPPLLLENCLSYDEMKVSAMVYVSGHTECINAGERRNSGVVREDNIETEAVIIGAIGPRFQREFRMDCEDVLVSAEQNVPEQGYGEEVTPTTCLNVLKNTYVRNNASGRHMWRQMWAEFYQVHSYTYEELTGYISVSNTKDAQKKYTDRYVQLSRPHHVFDNEVYYKRLAVIADTVFIEADHRAQLENKMAYVNVIGCGLGVWKISKHQVDVYVLSVLARLRHLLRGPGLTHVADVNFAYITPSDTILAMFSNATGSSKTAEYKTFFENKKHPNGGINVTIKSREPSSKLVGADAGKLLVLTYPWDGNAHPGNEFWLGSLTGSGDPAAACSTQVAELHNAHINPAVTGDNTRVAAPTGIRTLADHCQQLAV</sequence>
<accession>A0A9R0DWB7</accession>
<name>A0A9R0DWB7_SPOFR</name>
<gene>
    <name evidence="2" type="primary">LOC118279305</name>
</gene>
<dbReference type="Pfam" id="PF16062">
    <property type="entry name" value="MavL-like"/>
    <property type="match status" value="2"/>
</dbReference>
<keyword evidence="1" id="KW-1185">Reference proteome</keyword>
<organism evidence="1 2">
    <name type="scientific">Spodoptera frugiperda</name>
    <name type="common">Fall armyworm</name>
    <dbReference type="NCBI Taxonomy" id="7108"/>
    <lineage>
        <taxon>Eukaryota</taxon>
        <taxon>Metazoa</taxon>
        <taxon>Ecdysozoa</taxon>
        <taxon>Arthropoda</taxon>
        <taxon>Hexapoda</taxon>
        <taxon>Insecta</taxon>
        <taxon>Pterygota</taxon>
        <taxon>Neoptera</taxon>
        <taxon>Endopterygota</taxon>
        <taxon>Lepidoptera</taxon>
        <taxon>Glossata</taxon>
        <taxon>Ditrysia</taxon>
        <taxon>Noctuoidea</taxon>
        <taxon>Noctuidae</taxon>
        <taxon>Amphipyrinae</taxon>
        <taxon>Spodoptera</taxon>
    </lineage>
</organism>
<dbReference type="GeneID" id="118279305"/>
<evidence type="ECO:0000313" key="1">
    <source>
        <dbReference type="Proteomes" id="UP000829999"/>
    </source>
</evidence>
<dbReference type="OrthoDB" id="6357136at2759"/>